<feature type="region of interest" description="Disordered" evidence="1">
    <location>
        <begin position="182"/>
        <end position="298"/>
    </location>
</feature>
<dbReference type="Proteomes" id="UP001066276">
    <property type="component" value="Chromosome 5"/>
</dbReference>
<accession>A0AAV7S2I8</accession>
<reference evidence="2" key="1">
    <citation type="journal article" date="2022" name="bioRxiv">
        <title>Sequencing and chromosome-scale assembly of the giantPleurodeles waltlgenome.</title>
        <authorList>
            <person name="Brown T."/>
            <person name="Elewa A."/>
            <person name="Iarovenko S."/>
            <person name="Subramanian E."/>
            <person name="Araus A.J."/>
            <person name="Petzold A."/>
            <person name="Susuki M."/>
            <person name="Suzuki K.-i.T."/>
            <person name="Hayashi T."/>
            <person name="Toyoda A."/>
            <person name="Oliveira C."/>
            <person name="Osipova E."/>
            <person name="Leigh N.D."/>
            <person name="Simon A."/>
            <person name="Yun M.H."/>
        </authorList>
    </citation>
    <scope>NUCLEOTIDE SEQUENCE</scope>
    <source>
        <strain evidence="2">20211129_DDA</strain>
        <tissue evidence="2">Liver</tissue>
    </source>
</reference>
<name>A0AAV7S2I8_PLEWA</name>
<evidence type="ECO:0000256" key="1">
    <source>
        <dbReference type="SAM" id="MobiDB-lite"/>
    </source>
</evidence>
<evidence type="ECO:0000313" key="2">
    <source>
        <dbReference type="EMBL" id="KAJ1158141.1"/>
    </source>
</evidence>
<protein>
    <submittedName>
        <fullName evidence="2">Uncharacterized protein</fullName>
    </submittedName>
</protein>
<dbReference type="AlphaFoldDB" id="A0AAV7S2I8"/>
<evidence type="ECO:0000313" key="3">
    <source>
        <dbReference type="Proteomes" id="UP001066276"/>
    </source>
</evidence>
<organism evidence="2 3">
    <name type="scientific">Pleurodeles waltl</name>
    <name type="common">Iberian ribbed newt</name>
    <dbReference type="NCBI Taxonomy" id="8319"/>
    <lineage>
        <taxon>Eukaryota</taxon>
        <taxon>Metazoa</taxon>
        <taxon>Chordata</taxon>
        <taxon>Craniata</taxon>
        <taxon>Vertebrata</taxon>
        <taxon>Euteleostomi</taxon>
        <taxon>Amphibia</taxon>
        <taxon>Batrachia</taxon>
        <taxon>Caudata</taxon>
        <taxon>Salamandroidea</taxon>
        <taxon>Salamandridae</taxon>
        <taxon>Pleurodelinae</taxon>
        <taxon>Pleurodeles</taxon>
    </lineage>
</organism>
<sequence length="331" mass="35293">MSRWRVRRHSGSGTWSPFSGDGYILIELQLRKPVESSKDFAIVCSARSHLRGFCSRPHLFWAPEGGPGFQVPLTLEGCFTRAPAQLPLIWFIVFHGTLLSSCGGPGVLAAGDVLLAPLSHRPANPGGCLPVPRCASGTMVSQQLGPAFQSPSQFTAGSRHAAHSAWVCGGAVPRGMPLFWFPGRQISPGGPPPRGGPDQGTERLLVGRHSSRVSPSRPGGIPGEPLSRRRERRAVSAHGPRHGQRPFSQPPVPRTPLTSLGDPEGLRRRGIPFSGSHAARADLGGSRLPGGSDAAAPGQRHQVCARRSRGHQGLRLWVRVAPPHLFMGLAP</sequence>
<dbReference type="EMBL" id="JANPWB010000009">
    <property type="protein sequence ID" value="KAJ1158141.1"/>
    <property type="molecule type" value="Genomic_DNA"/>
</dbReference>
<proteinExistence type="predicted"/>
<comment type="caution">
    <text evidence="2">The sequence shown here is derived from an EMBL/GenBank/DDBJ whole genome shotgun (WGS) entry which is preliminary data.</text>
</comment>
<keyword evidence="3" id="KW-1185">Reference proteome</keyword>
<gene>
    <name evidence="2" type="ORF">NDU88_010835</name>
</gene>